<feature type="transmembrane region" description="Helical" evidence="5">
    <location>
        <begin position="12"/>
        <end position="31"/>
    </location>
</feature>
<dbReference type="PANTHER" id="PTHR32089">
    <property type="entry name" value="METHYL-ACCEPTING CHEMOTAXIS PROTEIN MCPB"/>
    <property type="match status" value="1"/>
</dbReference>
<evidence type="ECO:0000256" key="3">
    <source>
        <dbReference type="ARBA" id="ARBA00029447"/>
    </source>
</evidence>
<dbReference type="Pfam" id="PF00015">
    <property type="entry name" value="MCPsignal"/>
    <property type="match status" value="1"/>
</dbReference>
<dbReference type="Gene3D" id="1.10.287.950">
    <property type="entry name" value="Methyl-accepting chemotaxis protein"/>
    <property type="match status" value="1"/>
</dbReference>
<dbReference type="Pfam" id="PF00672">
    <property type="entry name" value="HAMP"/>
    <property type="match status" value="1"/>
</dbReference>
<dbReference type="CDD" id="cd11386">
    <property type="entry name" value="MCP_signal"/>
    <property type="match status" value="1"/>
</dbReference>
<dbReference type="InterPro" id="IPR003660">
    <property type="entry name" value="HAMP_dom"/>
</dbReference>
<dbReference type="Proteomes" id="UP001528823">
    <property type="component" value="Unassembled WGS sequence"/>
</dbReference>
<comment type="caution">
    <text evidence="8">The sequence shown here is derived from an EMBL/GenBank/DDBJ whole genome shotgun (WGS) entry which is preliminary data.</text>
</comment>
<dbReference type="Gene3D" id="3.30.450.20">
    <property type="entry name" value="PAS domain"/>
    <property type="match status" value="1"/>
</dbReference>
<gene>
    <name evidence="8" type="ORF">ORQ98_18210</name>
</gene>
<dbReference type="CDD" id="cd12913">
    <property type="entry name" value="PDC1_MCP_like"/>
    <property type="match status" value="1"/>
</dbReference>
<keyword evidence="9" id="KW-1185">Reference proteome</keyword>
<dbReference type="PROSITE" id="PS50111">
    <property type="entry name" value="CHEMOTAXIS_TRANSDUC_2"/>
    <property type="match status" value="1"/>
</dbReference>
<evidence type="ECO:0000259" key="6">
    <source>
        <dbReference type="PROSITE" id="PS50111"/>
    </source>
</evidence>
<dbReference type="RefSeq" id="WP_274690223.1">
    <property type="nucleotide sequence ID" value="NZ_JAPMOU010000025.1"/>
</dbReference>
<comment type="subcellular location">
    <subcellularLocation>
        <location evidence="1">Membrane</location>
    </subcellularLocation>
</comment>
<feature type="transmembrane region" description="Helical" evidence="5">
    <location>
        <begin position="353"/>
        <end position="374"/>
    </location>
</feature>
<dbReference type="PANTHER" id="PTHR32089:SF120">
    <property type="entry name" value="METHYL-ACCEPTING CHEMOTAXIS PROTEIN TLPQ"/>
    <property type="match status" value="1"/>
</dbReference>
<proteinExistence type="inferred from homology"/>
<feature type="domain" description="Methyl-accepting transducer" evidence="6">
    <location>
        <begin position="435"/>
        <end position="671"/>
    </location>
</feature>
<keyword evidence="5" id="KW-0812">Transmembrane</keyword>
<sequence length="707" mass="76923">MQFKSISSQILIYSGLCLILAITAIVGYSFISSKQVESLATENSSELISAATKEKLDAIASAQTGIMVTRMEKAMVAARSLAQTFAALKSTEFTSQAENSREHVSNMIKGMTEYNPDFLGTYTGWEPNLFDGKDDEFKDQEIKHSQKDTGQFAPYWNRNSAGNLAIQALGSFYNTTKQANGVRQSEWYLCPKDQKRECIIDPASYDIQGTQTLLTSFVVPIVVKGQFVGMTGIDYSMNFLQEMSLGLKKSIYEAKSQVSILSSLGIVAASTSTPEQIGQSVAGQPDWDKIISLIQSGQTSIQETGGNIRVIKPFTVGTSNTYWGMIIDVPKAVVFAELDTFKQSLQELFNNNLLLQVGIGVLATVISLLLLWRVSISIARPIRQVVSLIKDLSSQEGNLTHRINVKRADEVGALAHWVNQFIEKIQLMIKDVAHSIEQVNGSANQSANIAEVTNSGVQRQREEIDQVATAINEMSATANDVAKNAAQTAHSANDANHSVEEGQSIVNESANTIRRLSVEVEDAVQVINQLKEDSENISSILDVIISIAEQTNLLALNAAIEAARAGEQGRGFAVVADEVRTLASRTQSSTDEIRQTINSLQERTEAAVSTMSRGQTMTQESVVQAETAASRLEQVVSAISQITDMATQIASAAEEQHAVSEDITRNVTTISDVAGQVANGAHNASEESDKLSRLSTELQSKINRFKF</sequence>
<evidence type="ECO:0000259" key="7">
    <source>
        <dbReference type="PROSITE" id="PS50885"/>
    </source>
</evidence>
<comment type="similarity">
    <text evidence="3">Belongs to the methyl-accepting chemotaxis (MCP) protein family.</text>
</comment>
<organism evidence="8 9">
    <name type="scientific">Spartinivicinus poritis</name>
    <dbReference type="NCBI Taxonomy" id="2994640"/>
    <lineage>
        <taxon>Bacteria</taxon>
        <taxon>Pseudomonadati</taxon>
        <taxon>Pseudomonadota</taxon>
        <taxon>Gammaproteobacteria</taxon>
        <taxon>Oceanospirillales</taxon>
        <taxon>Zooshikellaceae</taxon>
        <taxon>Spartinivicinus</taxon>
    </lineage>
</organism>
<reference evidence="8 9" key="1">
    <citation type="submission" date="2022-11" db="EMBL/GenBank/DDBJ databases">
        <title>Spartinivicinus poritis sp. nov., isolated from scleractinian coral Porites lutea.</title>
        <authorList>
            <person name="Zhang G."/>
            <person name="Cai L."/>
            <person name="Wei Q."/>
        </authorList>
    </citation>
    <scope>NUCLEOTIDE SEQUENCE [LARGE SCALE GENOMIC DNA]</scope>
    <source>
        <strain evidence="8 9">A2-2</strain>
    </source>
</reference>
<evidence type="ECO:0000256" key="5">
    <source>
        <dbReference type="SAM" id="Phobius"/>
    </source>
</evidence>
<dbReference type="SUPFAM" id="SSF58104">
    <property type="entry name" value="Methyl-accepting chemotaxis protein (MCP) signaling domain"/>
    <property type="match status" value="1"/>
</dbReference>
<evidence type="ECO:0000313" key="8">
    <source>
        <dbReference type="EMBL" id="MDE1463890.1"/>
    </source>
</evidence>
<feature type="domain" description="HAMP" evidence="7">
    <location>
        <begin position="376"/>
        <end position="430"/>
    </location>
</feature>
<dbReference type="PROSITE" id="PS50885">
    <property type="entry name" value="HAMP"/>
    <property type="match status" value="1"/>
</dbReference>
<dbReference type="InterPro" id="IPR004089">
    <property type="entry name" value="MCPsignal_dom"/>
</dbReference>
<evidence type="ECO:0000313" key="9">
    <source>
        <dbReference type="Proteomes" id="UP001528823"/>
    </source>
</evidence>
<dbReference type="InterPro" id="IPR004090">
    <property type="entry name" value="Chemotax_Me-accpt_rcpt"/>
</dbReference>
<dbReference type="Pfam" id="PF22673">
    <property type="entry name" value="MCP-like_PDC_1"/>
    <property type="match status" value="1"/>
</dbReference>
<dbReference type="SMART" id="SM00283">
    <property type="entry name" value="MA"/>
    <property type="match status" value="1"/>
</dbReference>
<evidence type="ECO:0000256" key="1">
    <source>
        <dbReference type="ARBA" id="ARBA00004370"/>
    </source>
</evidence>
<dbReference type="PRINTS" id="PR00260">
    <property type="entry name" value="CHEMTRNSDUCR"/>
</dbReference>
<keyword evidence="5" id="KW-0472">Membrane</keyword>
<evidence type="ECO:0000256" key="2">
    <source>
        <dbReference type="ARBA" id="ARBA00023224"/>
    </source>
</evidence>
<evidence type="ECO:0000256" key="4">
    <source>
        <dbReference type="PROSITE-ProRule" id="PRU00284"/>
    </source>
</evidence>
<dbReference type="SMART" id="SM00304">
    <property type="entry name" value="HAMP"/>
    <property type="match status" value="1"/>
</dbReference>
<keyword evidence="2 4" id="KW-0807">Transducer</keyword>
<dbReference type="CDD" id="cd06225">
    <property type="entry name" value="HAMP"/>
    <property type="match status" value="1"/>
</dbReference>
<keyword evidence="5" id="KW-1133">Transmembrane helix</keyword>
<accession>A0ABT5UCG6</accession>
<dbReference type="EMBL" id="JAPMOU010000025">
    <property type="protein sequence ID" value="MDE1463890.1"/>
    <property type="molecule type" value="Genomic_DNA"/>
</dbReference>
<name>A0ABT5UCG6_9GAMM</name>
<protein>
    <submittedName>
        <fullName evidence="8">Methyl-accepting chemotaxis protein</fullName>
    </submittedName>
</protein>